<proteinExistence type="predicted"/>
<organism evidence="2 3">
    <name type="scientific">Amblyomma americanum</name>
    <name type="common">Lone star tick</name>
    <dbReference type="NCBI Taxonomy" id="6943"/>
    <lineage>
        <taxon>Eukaryota</taxon>
        <taxon>Metazoa</taxon>
        <taxon>Ecdysozoa</taxon>
        <taxon>Arthropoda</taxon>
        <taxon>Chelicerata</taxon>
        <taxon>Arachnida</taxon>
        <taxon>Acari</taxon>
        <taxon>Parasitiformes</taxon>
        <taxon>Ixodida</taxon>
        <taxon>Ixodoidea</taxon>
        <taxon>Ixodidae</taxon>
        <taxon>Amblyomminae</taxon>
        <taxon>Amblyomma</taxon>
    </lineage>
</organism>
<name>A0AAQ4FJP7_AMBAM</name>
<dbReference type="EMBL" id="JARKHS020001753">
    <property type="protein sequence ID" value="KAK8787497.1"/>
    <property type="molecule type" value="Genomic_DNA"/>
</dbReference>
<feature type="transmembrane region" description="Helical" evidence="1">
    <location>
        <begin position="12"/>
        <end position="30"/>
    </location>
</feature>
<reference evidence="2 3" key="1">
    <citation type="journal article" date="2023" name="Arcadia Sci">
        <title>De novo assembly of a long-read Amblyomma americanum tick genome.</title>
        <authorList>
            <person name="Chou S."/>
            <person name="Poskanzer K.E."/>
            <person name="Rollins M."/>
            <person name="Thuy-Boun P.S."/>
        </authorList>
    </citation>
    <scope>NUCLEOTIDE SEQUENCE [LARGE SCALE GENOMIC DNA]</scope>
    <source>
        <strain evidence="2">F_SG_1</strain>
        <tissue evidence="2">Salivary glands</tissue>
    </source>
</reference>
<keyword evidence="1" id="KW-1133">Transmembrane helix</keyword>
<evidence type="ECO:0000313" key="2">
    <source>
        <dbReference type="EMBL" id="KAK8787497.1"/>
    </source>
</evidence>
<feature type="transmembrane region" description="Helical" evidence="1">
    <location>
        <begin position="50"/>
        <end position="70"/>
    </location>
</feature>
<evidence type="ECO:0000256" key="1">
    <source>
        <dbReference type="SAM" id="Phobius"/>
    </source>
</evidence>
<keyword evidence="1" id="KW-0812">Transmembrane</keyword>
<dbReference type="Proteomes" id="UP001321473">
    <property type="component" value="Unassembled WGS sequence"/>
</dbReference>
<accession>A0AAQ4FJP7</accession>
<comment type="caution">
    <text evidence="2">The sequence shown here is derived from an EMBL/GenBank/DDBJ whole genome shotgun (WGS) entry which is preliminary data.</text>
</comment>
<sequence>MLSPTILHIARLLVDSWSVDGAAGLLSVVLHYTYLSQLFHGMGLPPHKSILVAALCCLIRVCAVPSLMRLTCWVV</sequence>
<gene>
    <name evidence="2" type="ORF">V5799_022730</name>
</gene>
<protein>
    <submittedName>
        <fullName evidence="2">Uncharacterized protein</fullName>
    </submittedName>
</protein>
<keyword evidence="3" id="KW-1185">Reference proteome</keyword>
<evidence type="ECO:0000313" key="3">
    <source>
        <dbReference type="Proteomes" id="UP001321473"/>
    </source>
</evidence>
<dbReference type="AlphaFoldDB" id="A0AAQ4FJP7"/>
<keyword evidence="1" id="KW-0472">Membrane</keyword>